<dbReference type="Proteomes" id="UP001499993">
    <property type="component" value="Unassembled WGS sequence"/>
</dbReference>
<evidence type="ECO:0000256" key="5">
    <source>
        <dbReference type="ARBA" id="ARBA00023136"/>
    </source>
</evidence>
<protein>
    <recommendedName>
        <fullName evidence="7">Type II secretion system protein GspF domain-containing protein</fullName>
    </recommendedName>
</protein>
<dbReference type="PANTHER" id="PTHR35007">
    <property type="entry name" value="INTEGRAL MEMBRANE PROTEIN-RELATED"/>
    <property type="match status" value="1"/>
</dbReference>
<feature type="transmembrane region" description="Helical" evidence="6">
    <location>
        <begin position="248"/>
        <end position="269"/>
    </location>
</feature>
<evidence type="ECO:0000256" key="4">
    <source>
        <dbReference type="ARBA" id="ARBA00022989"/>
    </source>
</evidence>
<organism evidence="8 9">
    <name type="scientific">Streptomonospora halophila</name>
    <dbReference type="NCBI Taxonomy" id="427369"/>
    <lineage>
        <taxon>Bacteria</taxon>
        <taxon>Bacillati</taxon>
        <taxon>Actinomycetota</taxon>
        <taxon>Actinomycetes</taxon>
        <taxon>Streptosporangiales</taxon>
        <taxon>Nocardiopsidaceae</taxon>
        <taxon>Streptomonospora</taxon>
    </lineage>
</organism>
<feature type="transmembrane region" description="Helical" evidence="6">
    <location>
        <begin position="7"/>
        <end position="32"/>
    </location>
</feature>
<gene>
    <name evidence="8" type="ORF">GCM10023224_48280</name>
</gene>
<comment type="subcellular location">
    <subcellularLocation>
        <location evidence="1">Cell membrane</location>
        <topology evidence="1">Multi-pass membrane protein</topology>
    </subcellularLocation>
</comment>
<evidence type="ECO:0000256" key="1">
    <source>
        <dbReference type="ARBA" id="ARBA00004651"/>
    </source>
</evidence>
<feature type="transmembrane region" description="Helical" evidence="6">
    <location>
        <begin position="52"/>
        <end position="85"/>
    </location>
</feature>
<comment type="caution">
    <text evidence="8">The sequence shown here is derived from an EMBL/GenBank/DDBJ whole genome shotgun (WGS) entry which is preliminary data.</text>
</comment>
<dbReference type="PANTHER" id="PTHR35007:SF3">
    <property type="entry name" value="POSSIBLE CONSERVED ALANINE RICH MEMBRANE PROTEIN"/>
    <property type="match status" value="1"/>
</dbReference>
<keyword evidence="4 6" id="KW-1133">Transmembrane helix</keyword>
<keyword evidence="3 6" id="KW-0812">Transmembrane</keyword>
<keyword evidence="2" id="KW-1003">Cell membrane</keyword>
<dbReference type="EMBL" id="BAABIK010000043">
    <property type="protein sequence ID" value="GAA4956775.1"/>
    <property type="molecule type" value="Genomic_DNA"/>
</dbReference>
<dbReference type="RefSeq" id="WP_345559166.1">
    <property type="nucleotide sequence ID" value="NZ_BAABIK010000043.1"/>
</dbReference>
<reference evidence="9" key="1">
    <citation type="journal article" date="2019" name="Int. J. Syst. Evol. Microbiol.">
        <title>The Global Catalogue of Microorganisms (GCM) 10K type strain sequencing project: providing services to taxonomists for standard genome sequencing and annotation.</title>
        <authorList>
            <consortium name="The Broad Institute Genomics Platform"/>
            <consortium name="The Broad Institute Genome Sequencing Center for Infectious Disease"/>
            <person name="Wu L."/>
            <person name="Ma J."/>
        </authorList>
    </citation>
    <scope>NUCLEOTIDE SEQUENCE [LARGE SCALE GENOMIC DNA]</scope>
    <source>
        <strain evidence="9">JCM 18123</strain>
    </source>
</reference>
<evidence type="ECO:0000259" key="7">
    <source>
        <dbReference type="Pfam" id="PF00482"/>
    </source>
</evidence>
<evidence type="ECO:0000256" key="3">
    <source>
        <dbReference type="ARBA" id="ARBA00022692"/>
    </source>
</evidence>
<accession>A0ABP9H0J6</accession>
<name>A0ABP9H0J6_9ACTN</name>
<dbReference type="Pfam" id="PF00482">
    <property type="entry name" value="T2SSF"/>
    <property type="match status" value="1"/>
</dbReference>
<keyword evidence="5 6" id="KW-0472">Membrane</keyword>
<sequence>MSGGAAGAALAAVCWALAGAGLWIALAAFFSVPRSPRRGGPSVRGLLLSGRPLLLAAAVAAGVLVWVLTGWPVAGVLAALGAWWLPGVLGPDRHYADHVSGVEAVAAWTEMLRDLMAGASGLHQAIASTVPIAPDPVRGEVARLAEALRQGRSPQAALGEFAAEVDNPIADLVAAALTTAASRHATDLGVLLGSLSEAAREQAAMLVRVAANRARVRTSIRMIIAVTLGTAAVLLLFSPDYLAPFGTLTGQAVLAGTGAIWAAALTWMVRLSRPRQNPRVLAPSASAAPSGESAEVTA</sequence>
<dbReference type="InterPro" id="IPR018076">
    <property type="entry name" value="T2SS_GspF_dom"/>
</dbReference>
<keyword evidence="9" id="KW-1185">Reference proteome</keyword>
<evidence type="ECO:0000313" key="9">
    <source>
        <dbReference type="Proteomes" id="UP001499993"/>
    </source>
</evidence>
<evidence type="ECO:0000256" key="6">
    <source>
        <dbReference type="SAM" id="Phobius"/>
    </source>
</evidence>
<feature type="transmembrane region" description="Helical" evidence="6">
    <location>
        <begin position="222"/>
        <end position="242"/>
    </location>
</feature>
<proteinExistence type="predicted"/>
<feature type="domain" description="Type II secretion system protein GspF" evidence="7">
    <location>
        <begin position="109"/>
        <end position="235"/>
    </location>
</feature>
<evidence type="ECO:0000256" key="2">
    <source>
        <dbReference type="ARBA" id="ARBA00022475"/>
    </source>
</evidence>
<evidence type="ECO:0000313" key="8">
    <source>
        <dbReference type="EMBL" id="GAA4956775.1"/>
    </source>
</evidence>